<gene>
    <name evidence="2" type="ORF">E3P99_00377</name>
</gene>
<dbReference type="EMBL" id="SPNW01000004">
    <property type="protein sequence ID" value="TIA92940.1"/>
    <property type="molecule type" value="Genomic_DNA"/>
</dbReference>
<reference evidence="2 3" key="1">
    <citation type="submission" date="2019-03" db="EMBL/GenBank/DDBJ databases">
        <title>Sequencing 23 genomes of Wallemia ichthyophaga.</title>
        <authorList>
            <person name="Gostincar C."/>
        </authorList>
    </citation>
    <scope>NUCLEOTIDE SEQUENCE [LARGE SCALE GENOMIC DNA]</scope>
    <source>
        <strain evidence="2 3">EXF-5753</strain>
    </source>
</reference>
<feature type="compositionally biased region" description="Low complexity" evidence="1">
    <location>
        <begin position="65"/>
        <end position="91"/>
    </location>
</feature>
<dbReference type="Proteomes" id="UP000310189">
    <property type="component" value="Unassembled WGS sequence"/>
</dbReference>
<comment type="caution">
    <text evidence="2">The sequence shown here is derived from an EMBL/GenBank/DDBJ whole genome shotgun (WGS) entry which is preliminary data.</text>
</comment>
<protein>
    <submittedName>
        <fullName evidence="2">Uncharacterized protein</fullName>
    </submittedName>
</protein>
<keyword evidence="3" id="KW-1185">Reference proteome</keyword>
<evidence type="ECO:0000313" key="2">
    <source>
        <dbReference type="EMBL" id="TIA92940.1"/>
    </source>
</evidence>
<evidence type="ECO:0000313" key="3">
    <source>
        <dbReference type="Proteomes" id="UP000310189"/>
    </source>
</evidence>
<feature type="region of interest" description="Disordered" evidence="1">
    <location>
        <begin position="26"/>
        <end position="144"/>
    </location>
</feature>
<accession>A0A4T0FWX2</accession>
<sequence length="272" mass="29671">MSAAPSLSVKHVEQLNLDNMRNTIHTIQGIDGSGEGSSVPNKLSSLGSESGGEEEEEGNGDRDSYSYNYSPSPSTSSDKNSPPPSTTSSKSLNVQRKSISHAHSQTTVKTPPSTWFKPRMKRIKMSGSGGGNSGDKTEEKQKSDSQIVQFVKQAFMAFDNTDKEEYAAFFSPDLKCTINALPYTVDGLKDVYNYITSSWVTTVQVDFKHVVEHPRLMGKPGEGEVGAVAELSGRDIFGNTHTVSCLFTMIIVVDGDNKQQIKEYTEVMSYSS</sequence>
<dbReference type="OrthoDB" id="3360765at2759"/>
<name>A0A4T0FWX2_9BASI</name>
<proteinExistence type="predicted"/>
<evidence type="ECO:0000256" key="1">
    <source>
        <dbReference type="SAM" id="MobiDB-lite"/>
    </source>
</evidence>
<dbReference type="AlphaFoldDB" id="A0A4T0FWX2"/>
<organism evidence="2 3">
    <name type="scientific">Wallemia hederae</name>
    <dbReference type="NCBI Taxonomy" id="1540922"/>
    <lineage>
        <taxon>Eukaryota</taxon>
        <taxon>Fungi</taxon>
        <taxon>Dikarya</taxon>
        <taxon>Basidiomycota</taxon>
        <taxon>Wallemiomycotina</taxon>
        <taxon>Wallemiomycetes</taxon>
        <taxon>Wallemiales</taxon>
        <taxon>Wallemiaceae</taxon>
        <taxon>Wallemia</taxon>
    </lineage>
</organism>
<feature type="compositionally biased region" description="Polar residues" evidence="1">
    <location>
        <begin position="92"/>
        <end position="113"/>
    </location>
</feature>